<dbReference type="InterPro" id="IPR025418">
    <property type="entry name" value="YrhC-like"/>
</dbReference>
<accession>A0ABW1W908</accession>
<protein>
    <submittedName>
        <fullName evidence="2">YrhC family protein</fullName>
    </submittedName>
</protein>
<keyword evidence="1" id="KW-0472">Membrane</keyword>
<name>A0ABW1W908_9BACL</name>
<gene>
    <name evidence="2" type="ORF">ACFP7A_00340</name>
</gene>
<sequence length="73" mass="8515">MEEQQKMILDKIMDCQRIGMLCLFLSTFLYAGTLIPKYSEIQWKLEILSGSSLIFLIGACVFYWRSSTLRTKL</sequence>
<organism evidence="2 3">
    <name type="scientific">Sporolactobacillus kofuensis</name>
    <dbReference type="NCBI Taxonomy" id="269672"/>
    <lineage>
        <taxon>Bacteria</taxon>
        <taxon>Bacillati</taxon>
        <taxon>Bacillota</taxon>
        <taxon>Bacilli</taxon>
        <taxon>Bacillales</taxon>
        <taxon>Sporolactobacillaceae</taxon>
        <taxon>Sporolactobacillus</taxon>
    </lineage>
</organism>
<reference evidence="3" key="1">
    <citation type="journal article" date="2019" name="Int. J. Syst. Evol. Microbiol.">
        <title>The Global Catalogue of Microorganisms (GCM) 10K type strain sequencing project: providing services to taxonomists for standard genome sequencing and annotation.</title>
        <authorList>
            <consortium name="The Broad Institute Genomics Platform"/>
            <consortium name="The Broad Institute Genome Sequencing Center for Infectious Disease"/>
            <person name="Wu L."/>
            <person name="Ma J."/>
        </authorList>
    </citation>
    <scope>NUCLEOTIDE SEQUENCE [LARGE SCALE GENOMIC DNA]</scope>
    <source>
        <strain evidence="3">CCUG 42001</strain>
    </source>
</reference>
<keyword evidence="1" id="KW-0812">Transmembrane</keyword>
<dbReference type="Proteomes" id="UP001596267">
    <property type="component" value="Unassembled WGS sequence"/>
</dbReference>
<evidence type="ECO:0000256" key="1">
    <source>
        <dbReference type="SAM" id="Phobius"/>
    </source>
</evidence>
<feature type="transmembrane region" description="Helical" evidence="1">
    <location>
        <begin position="45"/>
        <end position="64"/>
    </location>
</feature>
<keyword evidence="3" id="KW-1185">Reference proteome</keyword>
<dbReference type="EMBL" id="JBHSTQ010000001">
    <property type="protein sequence ID" value="MFC6385036.1"/>
    <property type="molecule type" value="Genomic_DNA"/>
</dbReference>
<evidence type="ECO:0000313" key="2">
    <source>
        <dbReference type="EMBL" id="MFC6385036.1"/>
    </source>
</evidence>
<feature type="transmembrane region" description="Helical" evidence="1">
    <location>
        <begin position="21"/>
        <end position="39"/>
    </location>
</feature>
<keyword evidence="1" id="KW-1133">Transmembrane helix</keyword>
<comment type="caution">
    <text evidence="2">The sequence shown here is derived from an EMBL/GenBank/DDBJ whole genome shotgun (WGS) entry which is preliminary data.</text>
</comment>
<evidence type="ECO:0000313" key="3">
    <source>
        <dbReference type="Proteomes" id="UP001596267"/>
    </source>
</evidence>
<dbReference type="RefSeq" id="WP_253053842.1">
    <property type="nucleotide sequence ID" value="NZ_JAMXWN010000005.1"/>
</dbReference>
<proteinExistence type="predicted"/>
<dbReference type="Pfam" id="PF14143">
    <property type="entry name" value="YrhC"/>
    <property type="match status" value="1"/>
</dbReference>